<keyword evidence="2" id="KW-1185">Reference proteome</keyword>
<name>A0A2R8ASZ0_9RHOB</name>
<dbReference type="EMBL" id="OMOI01000002">
    <property type="protein sequence ID" value="SPF79173.1"/>
    <property type="molecule type" value="Genomic_DNA"/>
</dbReference>
<dbReference type="AlphaFoldDB" id="A0A2R8ASZ0"/>
<proteinExistence type="predicted"/>
<organism evidence="1 2">
    <name type="scientific">Aliiroseovarius pelagivivens</name>
    <dbReference type="NCBI Taxonomy" id="1639690"/>
    <lineage>
        <taxon>Bacteria</taxon>
        <taxon>Pseudomonadati</taxon>
        <taxon>Pseudomonadota</taxon>
        <taxon>Alphaproteobacteria</taxon>
        <taxon>Rhodobacterales</taxon>
        <taxon>Paracoccaceae</taxon>
        <taxon>Aliiroseovarius</taxon>
    </lineage>
</organism>
<evidence type="ECO:0000313" key="1">
    <source>
        <dbReference type="EMBL" id="SPF79173.1"/>
    </source>
</evidence>
<reference evidence="2" key="1">
    <citation type="submission" date="2018-03" db="EMBL/GenBank/DDBJ databases">
        <authorList>
            <person name="Rodrigo-Torres L."/>
            <person name="Arahal R. D."/>
            <person name="Lucena T."/>
        </authorList>
    </citation>
    <scope>NUCLEOTIDE SEQUENCE [LARGE SCALE GENOMIC DNA]</scope>
    <source>
        <strain evidence="2">CECT 8811</strain>
    </source>
</reference>
<sequence>MLKDPIQPALKIGRLVLDLQRDEPLPGEPIAYARKDVMAHCGYLVFRLGAFLFFLEWERGKRATV</sequence>
<gene>
    <name evidence="1" type="ORF">ALP8811_03111</name>
</gene>
<accession>A0A2R8ASZ0</accession>
<dbReference type="Proteomes" id="UP000244911">
    <property type="component" value="Unassembled WGS sequence"/>
</dbReference>
<evidence type="ECO:0000313" key="2">
    <source>
        <dbReference type="Proteomes" id="UP000244911"/>
    </source>
</evidence>
<protein>
    <submittedName>
        <fullName evidence="1">Uncharacterized protein</fullName>
    </submittedName>
</protein>